<dbReference type="EMBL" id="FOTK01000042">
    <property type="protein sequence ID" value="SFM64250.1"/>
    <property type="molecule type" value="Genomic_DNA"/>
</dbReference>
<dbReference type="AlphaFoldDB" id="A0A1I4SIV2"/>
<name>A0A1I4SIV2_9HYPH</name>
<dbReference type="RefSeq" id="WP_280142360.1">
    <property type="nucleotide sequence ID" value="NZ_FOTK01000042.1"/>
</dbReference>
<sequence length="43" mass="5084">MKQTSGPAKKLVESVINDIRRAKRRQFSFEEKIHVMLEGVNRR</sequence>
<reference evidence="2" key="1">
    <citation type="submission" date="2016-10" db="EMBL/GenBank/DDBJ databases">
        <authorList>
            <person name="Varghese N."/>
            <person name="Submissions S."/>
        </authorList>
    </citation>
    <scope>NUCLEOTIDE SEQUENCE [LARGE SCALE GENOMIC DNA]</scope>
    <source>
        <strain evidence="2">BL36</strain>
    </source>
</reference>
<protein>
    <submittedName>
        <fullName evidence="1">Uncharacterized protein</fullName>
    </submittedName>
</protein>
<dbReference type="STRING" id="582667.SAMN05192568_104245"/>
<keyword evidence="2" id="KW-1185">Reference proteome</keyword>
<dbReference type="Proteomes" id="UP000199048">
    <property type="component" value="Unassembled WGS sequence"/>
</dbReference>
<proteinExistence type="predicted"/>
<gene>
    <name evidence="1" type="ORF">SAMN05192568_104245</name>
</gene>
<evidence type="ECO:0000313" key="2">
    <source>
        <dbReference type="Proteomes" id="UP000199048"/>
    </source>
</evidence>
<organism evidence="1 2">
    <name type="scientific">Methylobacterium pseudosasicola</name>
    <dbReference type="NCBI Taxonomy" id="582667"/>
    <lineage>
        <taxon>Bacteria</taxon>
        <taxon>Pseudomonadati</taxon>
        <taxon>Pseudomonadota</taxon>
        <taxon>Alphaproteobacteria</taxon>
        <taxon>Hyphomicrobiales</taxon>
        <taxon>Methylobacteriaceae</taxon>
        <taxon>Methylobacterium</taxon>
    </lineage>
</organism>
<accession>A0A1I4SIV2</accession>
<evidence type="ECO:0000313" key="1">
    <source>
        <dbReference type="EMBL" id="SFM64250.1"/>
    </source>
</evidence>